<name>A0A918DZG5_9ACTN</name>
<organism evidence="1 2">
    <name type="scientific">Wenjunlia tyrosinilytica</name>
    <dbReference type="NCBI Taxonomy" id="1544741"/>
    <lineage>
        <taxon>Bacteria</taxon>
        <taxon>Bacillati</taxon>
        <taxon>Actinomycetota</taxon>
        <taxon>Actinomycetes</taxon>
        <taxon>Kitasatosporales</taxon>
        <taxon>Streptomycetaceae</taxon>
        <taxon>Wenjunlia</taxon>
    </lineage>
</organism>
<sequence>MPEVLEGGGGDREWGTAQLRRGLRLTAATVAGLLLAWYGFVTMHAEHGRPDSARSRTLPGTPGPVLSDADVDAIVAMGEDGFPGGGTVLARMGPGVRERSVPLRGTLLDVPEGLDPCAVPSDGRGGRAVVQRMWAAGESRPALREPGLMGEVDTVPPFIRLLGYRGEQVWTVSKEGVGTPDAGVRVRRGAEAAPRTVRMIDLSRRSADSRVPVALLDDRVFPGPVARADTGVLFADSGDPSLPRAGGYELHVEWPGRRGTGFHVDRVLAYGRDAIVALDLRLVVIQVNQRGEAVRTAVTLPEGWTLPGPPRAGRFAFADGGFAMVVRTADGEQTALAYADLYTGRSVLVPGSEGASSADPRGVVGRGARVLFLVGGEGQAGSGIAVWDTVDRSRAHLLTRSRVPEAAHLVCAVPR</sequence>
<proteinExistence type="predicted"/>
<dbReference type="Proteomes" id="UP000641932">
    <property type="component" value="Unassembled WGS sequence"/>
</dbReference>
<accession>A0A918DZG5</accession>
<comment type="caution">
    <text evidence="1">The sequence shown here is derived from an EMBL/GenBank/DDBJ whole genome shotgun (WGS) entry which is preliminary data.</text>
</comment>
<dbReference type="AlphaFoldDB" id="A0A918DZG5"/>
<keyword evidence="2" id="KW-1185">Reference proteome</keyword>
<dbReference type="RefSeq" id="WP_189133789.1">
    <property type="nucleotide sequence ID" value="NZ_BMMS01000021.1"/>
</dbReference>
<reference evidence="1" key="1">
    <citation type="journal article" date="2014" name="Int. J. Syst. Evol. Microbiol.">
        <title>Complete genome sequence of Corynebacterium casei LMG S-19264T (=DSM 44701T), isolated from a smear-ripened cheese.</title>
        <authorList>
            <consortium name="US DOE Joint Genome Institute (JGI-PGF)"/>
            <person name="Walter F."/>
            <person name="Albersmeier A."/>
            <person name="Kalinowski J."/>
            <person name="Ruckert C."/>
        </authorList>
    </citation>
    <scope>NUCLEOTIDE SEQUENCE</scope>
    <source>
        <strain evidence="1">CGMCC 4.7201</strain>
    </source>
</reference>
<dbReference type="EMBL" id="BMMS01000021">
    <property type="protein sequence ID" value="GGO93826.1"/>
    <property type="molecule type" value="Genomic_DNA"/>
</dbReference>
<gene>
    <name evidence="1" type="ORF">GCM10012280_47240</name>
</gene>
<evidence type="ECO:0000313" key="1">
    <source>
        <dbReference type="EMBL" id="GGO93826.1"/>
    </source>
</evidence>
<protein>
    <submittedName>
        <fullName evidence="1">Uncharacterized protein</fullName>
    </submittedName>
</protein>
<evidence type="ECO:0000313" key="2">
    <source>
        <dbReference type="Proteomes" id="UP000641932"/>
    </source>
</evidence>
<reference evidence="1" key="2">
    <citation type="submission" date="2020-09" db="EMBL/GenBank/DDBJ databases">
        <authorList>
            <person name="Sun Q."/>
            <person name="Zhou Y."/>
        </authorList>
    </citation>
    <scope>NUCLEOTIDE SEQUENCE</scope>
    <source>
        <strain evidence="1">CGMCC 4.7201</strain>
    </source>
</reference>